<dbReference type="InterPro" id="IPR007892">
    <property type="entry name" value="CHASE4"/>
</dbReference>
<dbReference type="InterPro" id="IPR004358">
    <property type="entry name" value="Sig_transdc_His_kin-like_C"/>
</dbReference>
<keyword evidence="6" id="KW-0418">Kinase</keyword>
<dbReference type="Gene3D" id="3.30.450.20">
    <property type="entry name" value="PAS domain"/>
    <property type="match status" value="3"/>
</dbReference>
<dbReference type="SMART" id="SM00387">
    <property type="entry name" value="HATPase_c"/>
    <property type="match status" value="1"/>
</dbReference>
<dbReference type="SUPFAM" id="SSF47384">
    <property type="entry name" value="Homodimeric domain of signal transducing histidine kinase"/>
    <property type="match status" value="1"/>
</dbReference>
<dbReference type="SMART" id="SM00091">
    <property type="entry name" value="PAS"/>
    <property type="match status" value="3"/>
</dbReference>
<dbReference type="PROSITE" id="PS50113">
    <property type="entry name" value="PAC"/>
    <property type="match status" value="1"/>
</dbReference>
<keyword evidence="4" id="KW-0597">Phosphoprotein</keyword>
<dbReference type="NCBIfam" id="TIGR00229">
    <property type="entry name" value="sensory_box"/>
    <property type="match status" value="1"/>
</dbReference>
<comment type="catalytic activity">
    <reaction evidence="1">
        <text>ATP + protein L-histidine = ADP + protein N-phospho-L-histidine.</text>
        <dbReference type="EC" id="2.7.13.3"/>
    </reaction>
</comment>
<protein>
    <recommendedName>
        <fullName evidence="3">histidine kinase</fullName>
        <ecNumber evidence="3">2.7.13.3</ecNumber>
    </recommendedName>
</protein>
<evidence type="ECO:0000256" key="5">
    <source>
        <dbReference type="ARBA" id="ARBA00022679"/>
    </source>
</evidence>
<dbReference type="CDD" id="cd00130">
    <property type="entry name" value="PAS"/>
    <property type="match status" value="2"/>
</dbReference>
<dbReference type="RefSeq" id="WP_173081294.1">
    <property type="nucleotide sequence ID" value="NZ_BLTE01000002.1"/>
</dbReference>
<dbReference type="Gene3D" id="6.10.340.10">
    <property type="match status" value="1"/>
</dbReference>
<dbReference type="InterPro" id="IPR036097">
    <property type="entry name" value="HisK_dim/P_sf"/>
</dbReference>
<dbReference type="Gene3D" id="1.10.287.130">
    <property type="match status" value="1"/>
</dbReference>
<dbReference type="InterPro" id="IPR036890">
    <property type="entry name" value="HATPase_C_sf"/>
</dbReference>
<dbReference type="InterPro" id="IPR000700">
    <property type="entry name" value="PAS-assoc_C"/>
</dbReference>
<accession>A0A6V8LSR5</accession>
<feature type="domain" description="Histidine kinase" evidence="7">
    <location>
        <begin position="743"/>
        <end position="988"/>
    </location>
</feature>
<dbReference type="Gene3D" id="3.30.565.10">
    <property type="entry name" value="Histidine kinase-like ATPase, C-terminal domain"/>
    <property type="match status" value="1"/>
</dbReference>
<evidence type="ECO:0000256" key="6">
    <source>
        <dbReference type="ARBA" id="ARBA00022777"/>
    </source>
</evidence>
<sequence>MSIRRKLFLGVAAASLVTVVCGFAAVRFLGLESFRRVDQERAVNDIARVAAALDNELAHMDTALRFKSASDITYRFAKDRDRQLAANYFSLEALRGGNLNLMALYDPLGAFVAGAAFDLATRESLPLTPLLESLPPAVRLSGTGGSPIQGRGLADTEAGLMLLCWQPVFNSLGWGPPRGTLAAGRILDERMAETLSRQLHVRFTIQALDRADPSAVAGALTARREDRPASFGPENEESLTAYAVYPGYDGAPVALLSVHHPKADIAQLRQAMLAALGLVGLAGLCTFGVSLWLLVRTVTRPLERITRHVRGLKDAQGLSRPLALGRSDELGALADALDAAGRDLARLYGQLDRQNAALSLLVENIPHPISVKDGQGRYVLANPALAELLGQPLTRLTGATDRELNAPAGWARRARQLEAEVLLGGEPRFASEEIFDAPAGGTRLFETSRLPLADPESGATRVLTVSLDVTERARAEERLRLSENRYRSLFDSMNEGAVVHEIVHGADGEPSDYRVLDVNAAFERILGISRARAVGALASQLYGTPEAPFLAVYSRVAETGEPALFEVFFEPMDKHFTISSFRPAPGQFASIFTDTTERLKTQKALQNAHLTIQHVLDSMPSPVIGVDALARVTHANRAASALLEHAQGGLHGRPLAQAFPALAPHMAAVADSLERGGPAELHRIPLTVGGVQRLCDLQAFPMTAAGRVTGAVVRIDDVTERVRMQEVVLQTEKMMSVGGLAAGMAHEINNPLGGILQSVQIIKRRLQEDLPANIREAKRLGCPLENVLAYLEAREVTRFLDGIHEAGRRAAAIVANMLEFSRRSESKMTPSKLDAVVDKALELASSDYDLRKKYDFRLIGIVRDYDPALPSVRCTKTEIEQVLLNLIKNAAQALSMGPSPDAPRITLRLIREESFARIEVEDNGPGMEEAVRKRVFEPFFTTKPTGVGTGLGLSVSYFIVTQNHGGSMTVESSPGRGARFIVRLPFSPPPQA</sequence>
<evidence type="ECO:0000256" key="3">
    <source>
        <dbReference type="ARBA" id="ARBA00012438"/>
    </source>
</evidence>
<dbReference type="InterPro" id="IPR013656">
    <property type="entry name" value="PAS_4"/>
</dbReference>
<dbReference type="AlphaFoldDB" id="A0A6V8LSR5"/>
<comment type="caution">
    <text evidence="11">The sequence shown here is derived from an EMBL/GenBank/DDBJ whole genome shotgun (WGS) entry which is preliminary data.</text>
</comment>
<evidence type="ECO:0000259" key="8">
    <source>
        <dbReference type="PROSITE" id="PS50112"/>
    </source>
</evidence>
<dbReference type="SMART" id="SM00304">
    <property type="entry name" value="HAMP"/>
    <property type="match status" value="1"/>
</dbReference>
<evidence type="ECO:0000256" key="2">
    <source>
        <dbReference type="ARBA" id="ARBA00004370"/>
    </source>
</evidence>
<gene>
    <name evidence="11" type="primary">glnL</name>
    <name evidence="11" type="ORF">NNJEOMEG_00664</name>
</gene>
<evidence type="ECO:0000313" key="11">
    <source>
        <dbReference type="EMBL" id="GFK92836.1"/>
    </source>
</evidence>
<dbReference type="Pfam" id="PF02518">
    <property type="entry name" value="HATPase_c"/>
    <property type="match status" value="1"/>
</dbReference>
<dbReference type="InterPro" id="IPR005467">
    <property type="entry name" value="His_kinase_dom"/>
</dbReference>
<dbReference type="PROSITE" id="PS50112">
    <property type="entry name" value="PAS"/>
    <property type="match status" value="1"/>
</dbReference>
<dbReference type="PROSITE" id="PS50885">
    <property type="entry name" value="HAMP"/>
    <property type="match status" value="1"/>
</dbReference>
<dbReference type="SUPFAM" id="SSF55874">
    <property type="entry name" value="ATPase domain of HSP90 chaperone/DNA topoisomerase II/histidine kinase"/>
    <property type="match status" value="1"/>
</dbReference>
<dbReference type="PRINTS" id="PR00344">
    <property type="entry name" value="BCTRLSENSOR"/>
</dbReference>
<dbReference type="InterPro" id="IPR003594">
    <property type="entry name" value="HATPase_dom"/>
</dbReference>
<dbReference type="SMART" id="SM00388">
    <property type="entry name" value="HisKA"/>
    <property type="match status" value="1"/>
</dbReference>
<dbReference type="Pfam" id="PF13188">
    <property type="entry name" value="PAS_8"/>
    <property type="match status" value="1"/>
</dbReference>
<dbReference type="CDD" id="cd00082">
    <property type="entry name" value="HisKA"/>
    <property type="match status" value="1"/>
</dbReference>
<evidence type="ECO:0000259" key="10">
    <source>
        <dbReference type="PROSITE" id="PS50885"/>
    </source>
</evidence>
<evidence type="ECO:0000259" key="9">
    <source>
        <dbReference type="PROSITE" id="PS50113"/>
    </source>
</evidence>
<reference evidence="11 12" key="2">
    <citation type="submission" date="2020-05" db="EMBL/GenBank/DDBJ databases">
        <title>Draft genome sequence of Desulfovibrio sp. strainFSS-1.</title>
        <authorList>
            <person name="Shimoshige H."/>
            <person name="Kobayashi H."/>
            <person name="Maekawa T."/>
        </authorList>
    </citation>
    <scope>NUCLEOTIDE SEQUENCE [LARGE SCALE GENOMIC DNA]</scope>
    <source>
        <strain evidence="11 12">SIID29052-01</strain>
    </source>
</reference>
<dbReference type="Pfam" id="PF05228">
    <property type="entry name" value="CHASE4"/>
    <property type="match status" value="1"/>
</dbReference>
<dbReference type="EC" id="2.7.13.3" evidence="3"/>
<dbReference type="SUPFAM" id="SSF55785">
    <property type="entry name" value="PYP-like sensor domain (PAS domain)"/>
    <property type="match status" value="3"/>
</dbReference>
<dbReference type="GO" id="GO:0016020">
    <property type="term" value="C:membrane"/>
    <property type="evidence" value="ECO:0007669"/>
    <property type="project" value="UniProtKB-SubCell"/>
</dbReference>
<proteinExistence type="predicted"/>
<feature type="domain" description="HAMP" evidence="10">
    <location>
        <begin position="296"/>
        <end position="349"/>
    </location>
</feature>
<evidence type="ECO:0000256" key="1">
    <source>
        <dbReference type="ARBA" id="ARBA00000085"/>
    </source>
</evidence>
<dbReference type="InterPro" id="IPR000014">
    <property type="entry name" value="PAS"/>
</dbReference>
<dbReference type="EMBL" id="BLTE01000002">
    <property type="protein sequence ID" value="GFK92836.1"/>
    <property type="molecule type" value="Genomic_DNA"/>
</dbReference>
<reference evidence="11 12" key="1">
    <citation type="submission" date="2020-04" db="EMBL/GenBank/DDBJ databases">
        <authorList>
            <consortium name="Desulfovibrio sp. FSS-1 genome sequencing consortium"/>
            <person name="Shimoshige H."/>
            <person name="Kobayashi H."/>
            <person name="Maekawa T."/>
        </authorList>
    </citation>
    <scope>NUCLEOTIDE SEQUENCE [LARGE SCALE GENOMIC DNA]</scope>
    <source>
        <strain evidence="11 12">SIID29052-01</strain>
    </source>
</reference>
<evidence type="ECO:0000259" key="7">
    <source>
        <dbReference type="PROSITE" id="PS50109"/>
    </source>
</evidence>
<evidence type="ECO:0000313" key="12">
    <source>
        <dbReference type="Proteomes" id="UP000494245"/>
    </source>
</evidence>
<dbReference type="PANTHER" id="PTHR43065">
    <property type="entry name" value="SENSOR HISTIDINE KINASE"/>
    <property type="match status" value="1"/>
</dbReference>
<keyword evidence="12" id="KW-1185">Reference proteome</keyword>
<dbReference type="GO" id="GO:0000155">
    <property type="term" value="F:phosphorelay sensor kinase activity"/>
    <property type="evidence" value="ECO:0007669"/>
    <property type="project" value="InterPro"/>
</dbReference>
<feature type="domain" description="PAS" evidence="8">
    <location>
        <begin position="354"/>
        <end position="398"/>
    </location>
</feature>
<evidence type="ECO:0000256" key="4">
    <source>
        <dbReference type="ARBA" id="ARBA00022553"/>
    </source>
</evidence>
<dbReference type="Pfam" id="PF08448">
    <property type="entry name" value="PAS_4"/>
    <property type="match status" value="2"/>
</dbReference>
<keyword evidence="5 11" id="KW-0808">Transferase</keyword>
<feature type="domain" description="PAC" evidence="9">
    <location>
        <begin position="428"/>
        <end position="481"/>
    </location>
</feature>
<dbReference type="PROSITE" id="PS50109">
    <property type="entry name" value="HIS_KIN"/>
    <property type="match status" value="1"/>
</dbReference>
<dbReference type="PANTHER" id="PTHR43065:SF42">
    <property type="entry name" value="TWO-COMPONENT SENSOR PPRA"/>
    <property type="match status" value="1"/>
</dbReference>
<comment type="subcellular location">
    <subcellularLocation>
        <location evidence="2">Membrane</location>
    </subcellularLocation>
</comment>
<name>A0A6V8LSR5_9BACT</name>
<dbReference type="InterPro" id="IPR003661">
    <property type="entry name" value="HisK_dim/P_dom"/>
</dbReference>
<dbReference type="InterPro" id="IPR035965">
    <property type="entry name" value="PAS-like_dom_sf"/>
</dbReference>
<organism evidence="11 12">
    <name type="scientific">Fundidesulfovibrio magnetotacticus</name>
    <dbReference type="NCBI Taxonomy" id="2730080"/>
    <lineage>
        <taxon>Bacteria</taxon>
        <taxon>Pseudomonadati</taxon>
        <taxon>Thermodesulfobacteriota</taxon>
        <taxon>Desulfovibrionia</taxon>
        <taxon>Desulfovibrionales</taxon>
        <taxon>Desulfovibrionaceae</taxon>
        <taxon>Fundidesulfovibrio</taxon>
    </lineage>
</organism>
<dbReference type="Proteomes" id="UP000494245">
    <property type="component" value="Unassembled WGS sequence"/>
</dbReference>
<dbReference type="InterPro" id="IPR003660">
    <property type="entry name" value="HAMP_dom"/>
</dbReference>